<dbReference type="AlphaFoldDB" id="A0A553R7F7"/>
<name>A0A553R7F7_9TELE</name>
<dbReference type="EMBL" id="SRMA01025189">
    <property type="protein sequence ID" value="TRY98121.1"/>
    <property type="molecule type" value="Genomic_DNA"/>
</dbReference>
<organism evidence="1 2">
    <name type="scientific">Danionella cerebrum</name>
    <dbReference type="NCBI Taxonomy" id="2873325"/>
    <lineage>
        <taxon>Eukaryota</taxon>
        <taxon>Metazoa</taxon>
        <taxon>Chordata</taxon>
        <taxon>Craniata</taxon>
        <taxon>Vertebrata</taxon>
        <taxon>Euteleostomi</taxon>
        <taxon>Actinopterygii</taxon>
        <taxon>Neopterygii</taxon>
        <taxon>Teleostei</taxon>
        <taxon>Ostariophysi</taxon>
        <taxon>Cypriniformes</taxon>
        <taxon>Danionidae</taxon>
        <taxon>Danioninae</taxon>
        <taxon>Danionella</taxon>
    </lineage>
</organism>
<reference evidence="1 2" key="1">
    <citation type="journal article" date="2019" name="Sci. Data">
        <title>Hybrid genome assembly and annotation of Danionella translucida.</title>
        <authorList>
            <person name="Kadobianskyi M."/>
            <person name="Schulze L."/>
            <person name="Schuelke M."/>
            <person name="Judkewitz B."/>
        </authorList>
    </citation>
    <scope>NUCLEOTIDE SEQUENCE [LARGE SCALE GENOMIC DNA]</scope>
    <source>
        <strain evidence="1 2">Bolton</strain>
    </source>
</reference>
<evidence type="ECO:0000313" key="1">
    <source>
        <dbReference type="EMBL" id="TRY98121.1"/>
    </source>
</evidence>
<proteinExistence type="predicted"/>
<evidence type="ECO:0000313" key="2">
    <source>
        <dbReference type="Proteomes" id="UP000316079"/>
    </source>
</evidence>
<sequence>MYLQHLPGLSQSNGSDFSLSSPANALTGLSGPQPMCFLLSHSQKLPFSASSTSSFTAAPLWKACLFAPPTSVLIGHRQAYKSTYSSRAPAKRGKQIQRGCGHHAIIIIVIIPREHLKPAPVALRNVAPIQDRNNYVPHSLSSKAPSENVILISVIRGLLVPGSVQSAAA</sequence>
<protein>
    <submittedName>
        <fullName evidence="1">Uncharacterized protein</fullName>
    </submittedName>
</protein>
<accession>A0A553R7F7</accession>
<dbReference type="Proteomes" id="UP000316079">
    <property type="component" value="Unassembled WGS sequence"/>
</dbReference>
<gene>
    <name evidence="1" type="ORF">DNTS_028482</name>
</gene>
<dbReference type="OrthoDB" id="422206at2759"/>
<comment type="caution">
    <text evidence="1">The sequence shown here is derived from an EMBL/GenBank/DDBJ whole genome shotgun (WGS) entry which is preliminary data.</text>
</comment>
<keyword evidence="2" id="KW-1185">Reference proteome</keyword>